<feature type="domain" description="B12-binding" evidence="22">
    <location>
        <begin position="693"/>
        <end position="814"/>
    </location>
</feature>
<dbReference type="InterPro" id="IPR006158">
    <property type="entry name" value="Cobalamin-bd"/>
</dbReference>
<evidence type="ECO:0000256" key="9">
    <source>
        <dbReference type="ARBA" id="ARBA00022605"/>
    </source>
</evidence>
<dbReference type="SMART" id="SM01018">
    <property type="entry name" value="B12-binding_2"/>
    <property type="match status" value="1"/>
</dbReference>
<dbReference type="Pfam" id="PF02310">
    <property type="entry name" value="B12-binding"/>
    <property type="match status" value="1"/>
</dbReference>
<evidence type="ECO:0000256" key="12">
    <source>
        <dbReference type="ARBA" id="ARBA00022691"/>
    </source>
</evidence>
<evidence type="ECO:0000256" key="3">
    <source>
        <dbReference type="ARBA" id="ARBA00001956"/>
    </source>
</evidence>
<dbReference type="GO" id="GO:0046653">
    <property type="term" value="P:tetrahydrofolate metabolic process"/>
    <property type="evidence" value="ECO:0007669"/>
    <property type="project" value="TreeGrafter"/>
</dbReference>
<evidence type="ECO:0000256" key="19">
    <source>
        <dbReference type="PROSITE-ProRule" id="PRU00333"/>
    </source>
</evidence>
<dbReference type="EMBL" id="JAQQAL010000006">
    <property type="protein sequence ID" value="MDC7225421.1"/>
    <property type="molecule type" value="Genomic_DNA"/>
</dbReference>
<evidence type="ECO:0000256" key="6">
    <source>
        <dbReference type="ARBA" id="ARBA00012032"/>
    </source>
</evidence>
<dbReference type="SUPFAM" id="SSF52242">
    <property type="entry name" value="Cobalamin (vitamin B12)-binding domain"/>
    <property type="match status" value="1"/>
</dbReference>
<evidence type="ECO:0000259" key="20">
    <source>
        <dbReference type="PROSITE" id="PS50970"/>
    </source>
</evidence>
<gene>
    <name evidence="24" type="ORF">PQJ61_01505</name>
</gene>
<keyword evidence="9" id="KW-0028">Amino-acid biosynthesis</keyword>
<evidence type="ECO:0000256" key="8">
    <source>
        <dbReference type="ARBA" id="ARBA00022603"/>
    </source>
</evidence>
<dbReference type="Gene3D" id="3.20.20.330">
    <property type="entry name" value="Homocysteine-binding-like domain"/>
    <property type="match status" value="1"/>
</dbReference>
<comment type="cofactor">
    <cofactor evidence="3">
        <name>methylcob(III)alamin</name>
        <dbReference type="ChEBI" id="CHEBI:28115"/>
    </cofactor>
</comment>
<feature type="domain" description="B12-binding N-terminal" evidence="23">
    <location>
        <begin position="598"/>
        <end position="692"/>
    </location>
</feature>
<comment type="cofactor">
    <cofactor evidence="2 19">
        <name>Zn(2+)</name>
        <dbReference type="ChEBI" id="CHEBI:29105"/>
    </cofactor>
</comment>
<comment type="pathway">
    <text evidence="4">Amino-acid biosynthesis; L-methionine biosynthesis via de novo pathway; L-methionine from L-homocysteine (MetH route): step 1/1.</text>
</comment>
<dbReference type="PIRSF" id="PIRSF037472">
    <property type="entry name" value="DHPS_mtfrase"/>
    <property type="match status" value="1"/>
</dbReference>
<keyword evidence="12" id="KW-0949">S-adenosyl-L-methionine</keyword>
<dbReference type="InterPro" id="IPR000489">
    <property type="entry name" value="Pterin-binding_dom"/>
</dbReference>
<evidence type="ECO:0000259" key="22">
    <source>
        <dbReference type="PROSITE" id="PS51332"/>
    </source>
</evidence>
<dbReference type="PROSITE" id="PS51337">
    <property type="entry name" value="B12_BINDING_NTER"/>
    <property type="match status" value="1"/>
</dbReference>
<evidence type="ECO:0000256" key="13">
    <source>
        <dbReference type="ARBA" id="ARBA00022723"/>
    </source>
</evidence>
<dbReference type="InterPro" id="IPR003759">
    <property type="entry name" value="Cbl-bd_cap"/>
</dbReference>
<dbReference type="Pfam" id="PF02574">
    <property type="entry name" value="S-methyl_trans"/>
    <property type="match status" value="1"/>
</dbReference>
<evidence type="ECO:0000256" key="1">
    <source>
        <dbReference type="ARBA" id="ARBA00001700"/>
    </source>
</evidence>
<evidence type="ECO:0000259" key="21">
    <source>
        <dbReference type="PROSITE" id="PS50972"/>
    </source>
</evidence>
<dbReference type="Gene3D" id="3.40.50.280">
    <property type="entry name" value="Cobalamin-binding domain"/>
    <property type="match status" value="1"/>
</dbReference>
<evidence type="ECO:0000256" key="7">
    <source>
        <dbReference type="ARBA" id="ARBA00013998"/>
    </source>
</evidence>
<evidence type="ECO:0000313" key="24">
    <source>
        <dbReference type="EMBL" id="MDC7225421.1"/>
    </source>
</evidence>
<protein>
    <recommendedName>
        <fullName evidence="7">Methionine synthase</fullName>
        <ecNumber evidence="6">2.1.1.13</ecNumber>
    </recommendedName>
    <alternativeName>
        <fullName evidence="18">5-methyltetrahydrofolate--homocysteine methyltransferase</fullName>
    </alternativeName>
</protein>
<dbReference type="Gene3D" id="1.10.1240.10">
    <property type="entry name" value="Methionine synthase domain"/>
    <property type="match status" value="1"/>
</dbReference>
<evidence type="ECO:0000256" key="4">
    <source>
        <dbReference type="ARBA" id="ARBA00005178"/>
    </source>
</evidence>
<feature type="domain" description="Hcy-binding" evidence="20">
    <location>
        <begin position="5"/>
        <end position="297"/>
    </location>
</feature>
<dbReference type="SUPFAM" id="SSF51717">
    <property type="entry name" value="Dihydropteroate synthetase-like"/>
    <property type="match status" value="1"/>
</dbReference>
<evidence type="ECO:0000256" key="14">
    <source>
        <dbReference type="ARBA" id="ARBA00022833"/>
    </source>
</evidence>
<dbReference type="InterPro" id="IPR003726">
    <property type="entry name" value="HCY_dom"/>
</dbReference>
<keyword evidence="16" id="KW-0170">Cobalt</keyword>
<evidence type="ECO:0000256" key="16">
    <source>
        <dbReference type="ARBA" id="ARBA00023285"/>
    </source>
</evidence>
<feature type="binding site" evidence="19">
    <location>
        <position position="282"/>
    </location>
    <ligand>
        <name>Zn(2+)</name>
        <dbReference type="ChEBI" id="CHEBI:29105"/>
    </ligand>
</feature>
<evidence type="ECO:0000256" key="18">
    <source>
        <dbReference type="ARBA" id="ARBA00031040"/>
    </source>
</evidence>
<dbReference type="SUPFAM" id="SSF82282">
    <property type="entry name" value="Homocysteine S-methyltransferase"/>
    <property type="match status" value="1"/>
</dbReference>
<dbReference type="GO" id="GO:0005829">
    <property type="term" value="C:cytosol"/>
    <property type="evidence" value="ECO:0007669"/>
    <property type="project" value="TreeGrafter"/>
</dbReference>
<evidence type="ECO:0000256" key="10">
    <source>
        <dbReference type="ARBA" id="ARBA00022628"/>
    </source>
</evidence>
<dbReference type="GO" id="GO:0050667">
    <property type="term" value="P:homocysteine metabolic process"/>
    <property type="evidence" value="ECO:0007669"/>
    <property type="project" value="TreeGrafter"/>
</dbReference>
<reference evidence="24 25" key="1">
    <citation type="submission" date="2022-12" db="EMBL/GenBank/DDBJ databases">
        <title>Metagenome assembled genome from gulf of manar.</title>
        <authorList>
            <person name="Kohli P."/>
            <person name="Pk S."/>
            <person name="Venkata Ramana C."/>
            <person name="Sasikala C."/>
        </authorList>
    </citation>
    <scope>NUCLEOTIDE SEQUENCE [LARGE SCALE GENOMIC DNA]</scope>
    <source>
        <strain evidence="24">JB008</strain>
    </source>
</reference>
<evidence type="ECO:0000256" key="17">
    <source>
        <dbReference type="ARBA" id="ARBA00025552"/>
    </source>
</evidence>
<dbReference type="GO" id="GO:0046872">
    <property type="term" value="F:metal ion binding"/>
    <property type="evidence" value="ECO:0007669"/>
    <property type="project" value="UniProtKB-KW"/>
</dbReference>
<dbReference type="AlphaFoldDB" id="A0AAJ1MJ29"/>
<accession>A0AAJ1MJ29</accession>
<evidence type="ECO:0000256" key="11">
    <source>
        <dbReference type="ARBA" id="ARBA00022679"/>
    </source>
</evidence>
<proteinExistence type="inferred from homology"/>
<dbReference type="CDD" id="cd02070">
    <property type="entry name" value="corrinoid_protein_B12-BD"/>
    <property type="match status" value="1"/>
</dbReference>
<comment type="similarity">
    <text evidence="5">Belongs to the vitamin-B12 dependent methionine synthase family.</text>
</comment>
<evidence type="ECO:0000313" key="25">
    <source>
        <dbReference type="Proteomes" id="UP001221217"/>
    </source>
</evidence>
<dbReference type="PROSITE" id="PS50970">
    <property type="entry name" value="HCY"/>
    <property type="match status" value="1"/>
</dbReference>
<keyword evidence="15" id="KW-0486">Methionine biosynthesis</keyword>
<dbReference type="InterPro" id="IPR011005">
    <property type="entry name" value="Dihydropteroate_synth-like_sf"/>
</dbReference>
<dbReference type="PROSITE" id="PS51332">
    <property type="entry name" value="B12_BINDING"/>
    <property type="match status" value="1"/>
</dbReference>
<dbReference type="InterPro" id="IPR036594">
    <property type="entry name" value="Meth_synthase_dom"/>
</dbReference>
<dbReference type="SUPFAM" id="SSF47644">
    <property type="entry name" value="Methionine synthase domain"/>
    <property type="match status" value="1"/>
</dbReference>
<dbReference type="GO" id="GO:0032259">
    <property type="term" value="P:methylation"/>
    <property type="evidence" value="ECO:0007669"/>
    <property type="project" value="UniProtKB-KW"/>
</dbReference>
<feature type="binding site" evidence="19">
    <location>
        <position position="217"/>
    </location>
    <ligand>
        <name>Zn(2+)</name>
        <dbReference type="ChEBI" id="CHEBI:29105"/>
    </ligand>
</feature>
<evidence type="ECO:0000256" key="15">
    <source>
        <dbReference type="ARBA" id="ARBA00023167"/>
    </source>
</evidence>
<dbReference type="Proteomes" id="UP001221217">
    <property type="component" value="Unassembled WGS sequence"/>
</dbReference>
<sequence>MNNMNDKIKALIAERPVLLDGATGTEMQKRGLPAGVSPELWSVENPGVSADIYRAYAESGSDILYTCTFGGTPWKLDEFGAAERTEEVNRLIAANAVETADKLASEGKRRPLIAGDIGPSGRFIMPFGDLDFDDAVSGFKRQVSGLLEAGVDLFVIETQIDIQECRAALLAVKELTDKFTIVSMTFDQSGRSLNGTTPEAMAVTLQSLGADAVGMNCSTGPAEMLKLIKRISAVVDIPIVAKPNAGMPEIREGKTVFPMQAEEFGSFAESFVEAGVNIMGGCCGTGPEHITELSGKMKTLKPVKRSRPAGSLLSSATELLQTLPDSPIRIIGERINPTGKRRLQEELKAGNMGYVKKLARDQLAAGADLLDVNAGMPGVDEKQTLLDIISAVVPAAALPLVIDSSDPEAVEAAVRYYPGRALINSISAEKEKLARLLPVAARYGAMLVVLPLADNELPDKAERRIELIKEIAAAAAEYGYGPEELIVDGLVMTVSSNQEAASETLKTVRWAAANGFGTVLGLSNVSFGLPERGWINSSFFSMAAGAGLSWAIANPSHELLMNAKSASDVLTGRDMDSAAYIAKFNEKKDADAGKTADPAPTNPEMSLEELIAGAIIEGRREDIEDLCQRALEAGYLPSKLLQNEMIPAIMKVGDLYDQKKYFLPQLIASAETMEKGFTVLEPVLKASGDDTKKGTLVFATVQGDIHDIGKNIVVLMLRNYGFEVVDLGKDVKAEDIVDAAIANNADVIGLSALMTTTMIRMPEIVELAESKGLKAKIMVGGAVVTREWAESINTEYAADGVEAVNKAAALCLSE</sequence>
<dbReference type="GO" id="GO:0031419">
    <property type="term" value="F:cobalamin binding"/>
    <property type="evidence" value="ECO:0007669"/>
    <property type="project" value="UniProtKB-KW"/>
</dbReference>
<dbReference type="PROSITE" id="PS50972">
    <property type="entry name" value="PTERIN_BINDING"/>
    <property type="match status" value="1"/>
</dbReference>
<dbReference type="InterPro" id="IPR050554">
    <property type="entry name" value="Met_Synthase/Corrinoid"/>
</dbReference>
<dbReference type="InterPro" id="IPR036589">
    <property type="entry name" value="HCY_dom_sf"/>
</dbReference>
<keyword evidence="10" id="KW-0846">Cobalamin</keyword>
<name>A0AAJ1MJ29_9SPIO</name>
<evidence type="ECO:0000256" key="2">
    <source>
        <dbReference type="ARBA" id="ARBA00001947"/>
    </source>
</evidence>
<dbReference type="InterPro" id="IPR017215">
    <property type="entry name" value="MetH_bac"/>
</dbReference>
<keyword evidence="13 19" id="KW-0479">Metal-binding</keyword>
<keyword evidence="14 19" id="KW-0862">Zinc</keyword>
<dbReference type="PANTHER" id="PTHR45833:SF1">
    <property type="entry name" value="METHIONINE SYNTHASE"/>
    <property type="match status" value="1"/>
</dbReference>
<keyword evidence="11 19" id="KW-0808">Transferase</keyword>
<dbReference type="Pfam" id="PF02607">
    <property type="entry name" value="B12-binding_2"/>
    <property type="match status" value="1"/>
</dbReference>
<dbReference type="Pfam" id="PF00809">
    <property type="entry name" value="Pterin_bind"/>
    <property type="match status" value="1"/>
</dbReference>
<comment type="catalytic activity">
    <reaction evidence="1">
        <text>(6S)-5-methyl-5,6,7,8-tetrahydrofolate + L-homocysteine = (6S)-5,6,7,8-tetrahydrofolate + L-methionine</text>
        <dbReference type="Rhea" id="RHEA:11172"/>
        <dbReference type="ChEBI" id="CHEBI:18608"/>
        <dbReference type="ChEBI" id="CHEBI:57453"/>
        <dbReference type="ChEBI" id="CHEBI:57844"/>
        <dbReference type="ChEBI" id="CHEBI:58199"/>
        <dbReference type="EC" id="2.1.1.13"/>
    </reaction>
</comment>
<organism evidence="24 25">
    <name type="scientific">Candidatus Thalassospirochaeta sargassi</name>
    <dbReference type="NCBI Taxonomy" id="3119039"/>
    <lineage>
        <taxon>Bacteria</taxon>
        <taxon>Pseudomonadati</taxon>
        <taxon>Spirochaetota</taxon>
        <taxon>Spirochaetia</taxon>
        <taxon>Spirochaetales</taxon>
        <taxon>Spirochaetaceae</taxon>
        <taxon>Candidatus Thalassospirochaeta</taxon>
    </lineage>
</organism>
<dbReference type="InterPro" id="IPR036724">
    <property type="entry name" value="Cobalamin-bd_sf"/>
</dbReference>
<dbReference type="PANTHER" id="PTHR45833">
    <property type="entry name" value="METHIONINE SYNTHASE"/>
    <property type="match status" value="1"/>
</dbReference>
<keyword evidence="8 19" id="KW-0489">Methyltransferase</keyword>
<comment type="caution">
    <text evidence="24">The sequence shown here is derived from an EMBL/GenBank/DDBJ whole genome shotgun (WGS) entry which is preliminary data.</text>
</comment>
<evidence type="ECO:0000256" key="5">
    <source>
        <dbReference type="ARBA" id="ARBA00010398"/>
    </source>
</evidence>
<dbReference type="EC" id="2.1.1.13" evidence="6"/>
<dbReference type="GO" id="GO:0008705">
    <property type="term" value="F:methionine synthase activity"/>
    <property type="evidence" value="ECO:0007669"/>
    <property type="project" value="UniProtKB-EC"/>
</dbReference>
<dbReference type="Gene3D" id="3.20.20.20">
    <property type="entry name" value="Dihydropteroate synthase-like"/>
    <property type="match status" value="1"/>
</dbReference>
<feature type="domain" description="Pterin-binding" evidence="21">
    <location>
        <begin position="328"/>
        <end position="571"/>
    </location>
</feature>
<comment type="function">
    <text evidence="17">Catalyzes the transfer of a methyl group from methyl-cobalamin to homocysteine, yielding enzyme-bound cob(I)alamin and methionine. Subsequently, remethylates the cofactor using methyltetrahydrofolate.</text>
</comment>
<evidence type="ECO:0000259" key="23">
    <source>
        <dbReference type="PROSITE" id="PS51337"/>
    </source>
</evidence>
<feature type="binding site" evidence="19">
    <location>
        <position position="283"/>
    </location>
    <ligand>
        <name>Zn(2+)</name>
        <dbReference type="ChEBI" id="CHEBI:29105"/>
    </ligand>
</feature>